<dbReference type="PROSITE" id="PS51257">
    <property type="entry name" value="PROKAR_LIPOPROTEIN"/>
    <property type="match status" value="1"/>
</dbReference>
<keyword evidence="2" id="KW-1185">Reference proteome</keyword>
<dbReference type="AlphaFoldDB" id="A0A7X5TW92"/>
<dbReference type="Proteomes" id="UP000547444">
    <property type="component" value="Unassembled WGS sequence"/>
</dbReference>
<name>A0A7X5TW92_9MYCO</name>
<dbReference type="EMBL" id="JAANOW010000001">
    <property type="protein sequence ID" value="NIH93908.1"/>
    <property type="molecule type" value="Genomic_DNA"/>
</dbReference>
<evidence type="ECO:0000313" key="2">
    <source>
        <dbReference type="Proteomes" id="UP000547444"/>
    </source>
</evidence>
<sequence>MSRTDRAPRWLVLLVVLTVLALGCAVLGTRGPAVAVYASADFTHLPAATDGCASIHQVGDSKELVEQACGSSASTFRVIGRVGESSQCVGDADLIYTWSSQMLSGAVCLDYDWTPGQCMLITPDTAAKSDCADSASVRPDGAIIGAVDVSYCRSGGIPHPVRHFAICTIPGNEPADRRTNGS</sequence>
<proteinExistence type="predicted"/>
<accession>A0A7X5TW92</accession>
<reference evidence="1 2" key="1">
    <citation type="submission" date="2020-03" db="EMBL/GenBank/DDBJ databases">
        <title>Sequencing the genomes of 1000 actinobacteria strains.</title>
        <authorList>
            <person name="Klenk H.-P."/>
        </authorList>
    </citation>
    <scope>NUCLEOTIDE SEQUENCE [LARGE SCALE GENOMIC DNA]</scope>
    <source>
        <strain evidence="1 2">DSM 44556</strain>
    </source>
</reference>
<evidence type="ECO:0000313" key="1">
    <source>
        <dbReference type="EMBL" id="NIH93908.1"/>
    </source>
</evidence>
<evidence type="ECO:0008006" key="3">
    <source>
        <dbReference type="Google" id="ProtNLM"/>
    </source>
</evidence>
<gene>
    <name evidence="1" type="ORF">FHU31_000864</name>
</gene>
<dbReference type="RefSeq" id="WP_167156207.1">
    <property type="nucleotide sequence ID" value="NZ_JAANOW010000001.1"/>
</dbReference>
<protein>
    <recommendedName>
        <fullName evidence="3">Lipoprotein LppU</fullName>
    </recommendedName>
</protein>
<organism evidence="1 2">
    <name type="scientific">Mycolicibacterium fluoranthenivorans</name>
    <dbReference type="NCBI Taxonomy" id="258505"/>
    <lineage>
        <taxon>Bacteria</taxon>
        <taxon>Bacillati</taxon>
        <taxon>Actinomycetota</taxon>
        <taxon>Actinomycetes</taxon>
        <taxon>Mycobacteriales</taxon>
        <taxon>Mycobacteriaceae</taxon>
        <taxon>Mycolicibacterium</taxon>
    </lineage>
</organism>
<comment type="caution">
    <text evidence="1">The sequence shown here is derived from an EMBL/GenBank/DDBJ whole genome shotgun (WGS) entry which is preliminary data.</text>
</comment>